<comment type="caution">
    <text evidence="1">The sequence shown here is derived from an EMBL/GenBank/DDBJ whole genome shotgun (WGS) entry which is preliminary data.</text>
</comment>
<dbReference type="Proteomes" id="UP000275865">
    <property type="component" value="Unassembled WGS sequence"/>
</dbReference>
<name>A0A3A9Y8N1_9ACTN</name>
<evidence type="ECO:0000313" key="1">
    <source>
        <dbReference type="EMBL" id="RKN33845.1"/>
    </source>
</evidence>
<dbReference type="Pfam" id="PF07394">
    <property type="entry name" value="DUF1501"/>
    <property type="match status" value="1"/>
</dbReference>
<dbReference type="AlphaFoldDB" id="A0A3A9Y8N1"/>
<dbReference type="RefSeq" id="WP_120688514.1">
    <property type="nucleotide sequence ID" value="NZ_RAZT01000004.1"/>
</dbReference>
<dbReference type="PANTHER" id="PTHR43737:SF1">
    <property type="entry name" value="DUF1501 DOMAIN-CONTAINING PROTEIN"/>
    <property type="match status" value="1"/>
</dbReference>
<gene>
    <name evidence="1" type="ORF">D7044_08815</name>
</gene>
<dbReference type="InterPro" id="IPR010869">
    <property type="entry name" value="DUF1501"/>
</dbReference>
<protein>
    <submittedName>
        <fullName evidence="1">DUF1501 domain-containing protein</fullName>
    </submittedName>
</protein>
<proteinExistence type="predicted"/>
<dbReference type="PANTHER" id="PTHR43737">
    <property type="entry name" value="BLL7424 PROTEIN"/>
    <property type="match status" value="1"/>
</dbReference>
<reference evidence="1 2" key="1">
    <citation type="submission" date="2018-09" db="EMBL/GenBank/DDBJ databases">
        <title>Micromonospora sp. nov. MS1-9, isolated from a root of Musa sp.</title>
        <authorList>
            <person name="Kuncharoen N."/>
            <person name="Kudo T."/>
            <person name="Ohkuma M."/>
            <person name="Yuki M."/>
            <person name="Tanasupawat S."/>
        </authorList>
    </citation>
    <scope>NUCLEOTIDE SEQUENCE [LARGE SCALE GENOMIC DNA]</scope>
    <source>
        <strain evidence="1 2">MS1-9</strain>
    </source>
</reference>
<sequence>MSSSFVVIHLAGGNDALNTVVPFTDPHYIAVRPTLALQPDSELPTLRRPGREDVPGGSGVLPINDSLGLHGALTGFRDLYEQGRLAVLLGVGYPERDRSHFRSLDVWHTAEPHQVRSDGWLGRVASVLDPQHDNPVLLTNIGRSMPLALAAPGVMAASLESIGGYGLLSPADRRGGGGAGGVAHADLAALAASLYQGRALPNPWGSAQQVGVSAIRGIRSFDAVPDRGETDVQYPPFNPIAARLEIIARIATAGVGAQIFHTTHDGYDTHENQFATQHRLLADLSEAVTVFLDDLAQRDPLDRTLILIHSEFGRRIAESRGGTDHGGAGVAFLVGNGVAGGIYGDMPSLRREDSIDGDLRPSLDLREVYTAILQRFLNVDAAAVLGKALGSLRLDRTVA</sequence>
<dbReference type="EMBL" id="RAZT01000004">
    <property type="protein sequence ID" value="RKN33845.1"/>
    <property type="molecule type" value="Genomic_DNA"/>
</dbReference>
<evidence type="ECO:0000313" key="2">
    <source>
        <dbReference type="Proteomes" id="UP000275865"/>
    </source>
</evidence>
<organism evidence="1 2">
    <name type="scientific">Micromonospora musae</name>
    <dbReference type="NCBI Taxonomy" id="1894970"/>
    <lineage>
        <taxon>Bacteria</taxon>
        <taxon>Bacillati</taxon>
        <taxon>Actinomycetota</taxon>
        <taxon>Actinomycetes</taxon>
        <taxon>Micromonosporales</taxon>
        <taxon>Micromonosporaceae</taxon>
        <taxon>Micromonospora</taxon>
    </lineage>
</organism>
<accession>A0A3A9Y8N1</accession>